<dbReference type="SUPFAM" id="SSF49785">
    <property type="entry name" value="Galactose-binding domain-like"/>
    <property type="match status" value="1"/>
</dbReference>
<evidence type="ECO:0000313" key="3">
    <source>
        <dbReference type="Proteomes" id="UP000696931"/>
    </source>
</evidence>
<dbReference type="Gene3D" id="2.60.120.260">
    <property type="entry name" value="Galactose-binding domain-like"/>
    <property type="match status" value="1"/>
</dbReference>
<evidence type="ECO:0008006" key="4">
    <source>
        <dbReference type="Google" id="ProtNLM"/>
    </source>
</evidence>
<reference evidence="2" key="1">
    <citation type="submission" date="2020-07" db="EMBL/GenBank/DDBJ databases">
        <title>Huge and variable diversity of episymbiotic CPR bacteria and DPANN archaea in groundwater ecosystems.</title>
        <authorList>
            <person name="He C.Y."/>
            <person name="Keren R."/>
            <person name="Whittaker M."/>
            <person name="Farag I.F."/>
            <person name="Doudna J."/>
            <person name="Cate J.H.D."/>
            <person name="Banfield J.F."/>
        </authorList>
    </citation>
    <scope>NUCLEOTIDE SEQUENCE</scope>
    <source>
        <strain evidence="2">NC_groundwater_1813_Pr3_B-0.1um_71_17</strain>
    </source>
</reference>
<dbReference type="EMBL" id="JACRIW010000042">
    <property type="protein sequence ID" value="MBI5169105.1"/>
    <property type="molecule type" value="Genomic_DNA"/>
</dbReference>
<accession>A0A933W1J1</accession>
<feature type="signal peptide" evidence="1">
    <location>
        <begin position="1"/>
        <end position="26"/>
    </location>
</feature>
<evidence type="ECO:0000256" key="1">
    <source>
        <dbReference type="SAM" id="SignalP"/>
    </source>
</evidence>
<organism evidence="2 3">
    <name type="scientific">Eiseniibacteriota bacterium</name>
    <dbReference type="NCBI Taxonomy" id="2212470"/>
    <lineage>
        <taxon>Bacteria</taxon>
        <taxon>Candidatus Eiseniibacteriota</taxon>
    </lineage>
</organism>
<feature type="chain" id="PRO_5037233254" description="CBM-cenC domain-containing protein" evidence="1">
    <location>
        <begin position="27"/>
        <end position="206"/>
    </location>
</feature>
<gene>
    <name evidence="2" type="ORF">HZA61_06430</name>
</gene>
<evidence type="ECO:0000313" key="2">
    <source>
        <dbReference type="EMBL" id="MBI5169105.1"/>
    </source>
</evidence>
<sequence length="206" mass="21031">MNRPLLMFAASLCLIGAALDTTSVTAANLLTNAEFETGTLAPWAGVGGLGPNATVTVQSPANGPTLPGPHSAFLENRAEANGLTMAQTTPNGTAVPGTVFYSYDLKLGSALNGGVFFVEIFAQNAAGAVIGNAGLQGNYSPAGWTHFSGSFVAPTNTDHLTIQFEAPTGAVFGSVSSMSVDNVNLNQGALTSASTSTWGRVKSLYR</sequence>
<protein>
    <recommendedName>
        <fullName evidence="4">CBM-cenC domain-containing protein</fullName>
    </recommendedName>
</protein>
<keyword evidence="1" id="KW-0732">Signal</keyword>
<name>A0A933W1J1_UNCEI</name>
<dbReference type="AlphaFoldDB" id="A0A933W1J1"/>
<comment type="caution">
    <text evidence="2">The sequence shown here is derived from an EMBL/GenBank/DDBJ whole genome shotgun (WGS) entry which is preliminary data.</text>
</comment>
<proteinExistence type="predicted"/>
<dbReference type="InterPro" id="IPR008979">
    <property type="entry name" value="Galactose-bd-like_sf"/>
</dbReference>
<dbReference type="Proteomes" id="UP000696931">
    <property type="component" value="Unassembled WGS sequence"/>
</dbReference>